<comment type="caution">
    <text evidence="7">The sequence shown here is derived from an EMBL/GenBank/DDBJ whole genome shotgun (WGS) entry which is preliminary data.</text>
</comment>
<proteinExistence type="inferred from homology"/>
<feature type="active site" description="Proton donor/acceptor" evidence="5">
    <location>
        <position position="137"/>
    </location>
</feature>
<dbReference type="InterPro" id="IPR027521">
    <property type="entry name" value="Usb1"/>
</dbReference>
<evidence type="ECO:0000256" key="1">
    <source>
        <dbReference type="ARBA" id="ARBA00022722"/>
    </source>
</evidence>
<feature type="region of interest" description="Disordered" evidence="6">
    <location>
        <begin position="1"/>
        <end position="35"/>
    </location>
</feature>
<evidence type="ECO:0000256" key="6">
    <source>
        <dbReference type="SAM" id="MobiDB-lite"/>
    </source>
</evidence>
<evidence type="ECO:0000313" key="8">
    <source>
        <dbReference type="Proteomes" id="UP001140949"/>
    </source>
</evidence>
<reference evidence="7" key="2">
    <citation type="submission" date="2023-04" db="EMBL/GenBank/DDBJ databases">
        <authorList>
            <person name="Bruccoleri R.E."/>
            <person name="Oakeley E.J."/>
            <person name="Faust A.-M."/>
            <person name="Dessus-Babus S."/>
            <person name="Altorfer M."/>
            <person name="Burckhardt D."/>
            <person name="Oertli M."/>
            <person name="Naumann U."/>
            <person name="Petersen F."/>
            <person name="Wong J."/>
        </authorList>
    </citation>
    <scope>NUCLEOTIDE SEQUENCE</scope>
    <source>
        <strain evidence="7">GSM-AAB239-AS_SAM_17_03QT</strain>
        <tissue evidence="7">Leaf</tissue>
    </source>
</reference>
<sequence length="283" mass="31969">MEALMATYGSDSEENGEDETRLPLPPPLPVPSFKKLSPLPPPPLHLLQPRTSLDFSATSTSQGIRIRSFPHVEGNYALHVFVAVHIPSATKKQLAIHVKRIASLVPDLYVVDVDVALSELCKDDQKLEQILLGREFHISLGRTVPIQVHQIDSIVAMLREKLQSQRGYWIEFNKWDVFVNDDLTRTFLSLEVTGGGLQQISRQIQIVDEVYRLHGLPEFYKNPRPHISLVWALGDISDTLKTAVSDLGRSQNRPQKHIFMCKFSGIECKIGKKSFNICRDRGQ</sequence>
<evidence type="ECO:0000313" key="7">
    <source>
        <dbReference type="EMBL" id="KAJ6832780.1"/>
    </source>
</evidence>
<dbReference type="EC" id="3.1.4.-" evidence="5"/>
<accession>A0AAX6GVH0</accession>
<keyword evidence="8" id="KW-1185">Reference proteome</keyword>
<dbReference type="Proteomes" id="UP001140949">
    <property type="component" value="Unassembled WGS sequence"/>
</dbReference>
<keyword evidence="2 5" id="KW-0378">Hydrolase</keyword>
<dbReference type="EMBL" id="JANAVB010015782">
    <property type="protein sequence ID" value="KAJ6832780.1"/>
    <property type="molecule type" value="Genomic_DNA"/>
</dbReference>
<evidence type="ECO:0000256" key="3">
    <source>
        <dbReference type="ARBA" id="ARBA00023239"/>
    </source>
</evidence>
<keyword evidence="4 5" id="KW-0539">Nucleus</keyword>
<evidence type="ECO:0000256" key="2">
    <source>
        <dbReference type="ARBA" id="ARBA00022801"/>
    </source>
</evidence>
<dbReference type="GO" id="GO:1990838">
    <property type="term" value="F:poly(U)-specific exoribonuclease activity, producing 3' uridine cyclic phosphate ends"/>
    <property type="evidence" value="ECO:0007669"/>
    <property type="project" value="UniProtKB-UniRule"/>
</dbReference>
<gene>
    <name evidence="7" type="ORF">M6B38_124575</name>
</gene>
<keyword evidence="3" id="KW-0456">Lyase</keyword>
<dbReference type="PANTHER" id="PTHR13522:SF3">
    <property type="entry name" value="U6 SNRNA PHOSPHODIESTERASE 1"/>
    <property type="match status" value="1"/>
</dbReference>
<organism evidence="7 8">
    <name type="scientific">Iris pallida</name>
    <name type="common">Sweet iris</name>
    <dbReference type="NCBI Taxonomy" id="29817"/>
    <lineage>
        <taxon>Eukaryota</taxon>
        <taxon>Viridiplantae</taxon>
        <taxon>Streptophyta</taxon>
        <taxon>Embryophyta</taxon>
        <taxon>Tracheophyta</taxon>
        <taxon>Spermatophyta</taxon>
        <taxon>Magnoliopsida</taxon>
        <taxon>Liliopsida</taxon>
        <taxon>Asparagales</taxon>
        <taxon>Iridaceae</taxon>
        <taxon>Iridoideae</taxon>
        <taxon>Irideae</taxon>
        <taxon>Iris</taxon>
    </lineage>
</organism>
<dbReference type="AlphaFoldDB" id="A0AAX6GVH0"/>
<comment type="similarity">
    <text evidence="5">Belongs to the 2H phosphoesterase superfamily. USB1 family.</text>
</comment>
<dbReference type="PANTHER" id="PTHR13522">
    <property type="entry name" value="U6 SNRNA PHOSPHODIESTERASE 1"/>
    <property type="match status" value="1"/>
</dbReference>
<evidence type="ECO:0000256" key="5">
    <source>
        <dbReference type="HAMAP-Rule" id="MF_03040"/>
    </source>
</evidence>
<comment type="subcellular location">
    <subcellularLocation>
        <location evidence="5">Nucleus</location>
    </subcellularLocation>
</comment>
<dbReference type="GO" id="GO:0016829">
    <property type="term" value="F:lyase activity"/>
    <property type="evidence" value="ECO:0007669"/>
    <property type="project" value="UniProtKB-KW"/>
</dbReference>
<dbReference type="Gene3D" id="3.90.1140.10">
    <property type="entry name" value="Cyclic phosphodiesterase"/>
    <property type="match status" value="1"/>
</dbReference>
<name>A0AAX6GVH0_IRIPA</name>
<feature type="active site" description="Proton donor/acceptor" evidence="5">
    <location>
        <position position="226"/>
    </location>
</feature>
<dbReference type="HAMAP" id="MF_03040">
    <property type="entry name" value="USB1"/>
    <property type="match status" value="1"/>
</dbReference>
<dbReference type="Pfam" id="PF09749">
    <property type="entry name" value="HVSL"/>
    <property type="match status" value="1"/>
</dbReference>
<reference evidence="7" key="1">
    <citation type="journal article" date="2023" name="GigaByte">
        <title>Genome assembly of the bearded iris, Iris pallida Lam.</title>
        <authorList>
            <person name="Bruccoleri R.E."/>
            <person name="Oakeley E.J."/>
            <person name="Faust A.M.E."/>
            <person name="Altorfer M."/>
            <person name="Dessus-Babus S."/>
            <person name="Burckhardt D."/>
            <person name="Oertli M."/>
            <person name="Naumann U."/>
            <person name="Petersen F."/>
            <person name="Wong J."/>
        </authorList>
    </citation>
    <scope>NUCLEOTIDE SEQUENCE</scope>
    <source>
        <strain evidence="7">GSM-AAB239-AS_SAM_17_03QT</strain>
    </source>
</reference>
<dbReference type="FunFam" id="3.90.1140.10:FF:000008">
    <property type="entry name" value="U6 snRNA phosphodiesterase"/>
    <property type="match status" value="1"/>
</dbReference>
<protein>
    <recommendedName>
        <fullName evidence="5">U6 snRNA phosphodiesterase</fullName>
        <ecNumber evidence="5">3.1.4.-</ecNumber>
    </recommendedName>
</protein>
<keyword evidence="1 5" id="KW-0540">Nuclease</keyword>
<evidence type="ECO:0000256" key="4">
    <source>
        <dbReference type="ARBA" id="ARBA00023242"/>
    </source>
</evidence>
<dbReference type="GO" id="GO:0034477">
    <property type="term" value="P:U6 snRNA 3'-end processing"/>
    <property type="evidence" value="ECO:0007669"/>
    <property type="project" value="UniProtKB-UniRule"/>
</dbReference>
<comment type="function">
    <text evidence="5">Phosphodiesterase responsible for the U6 snRNA 3' end processing. Acts as an exoribonuclease (RNase) responsible for trimming the poly(U) tract of the last nucleotides in the pre-U6 snRNA molecule, leading to the formation of mature U6 snRNA.</text>
</comment>
<dbReference type="GO" id="GO:0005634">
    <property type="term" value="C:nucleus"/>
    <property type="evidence" value="ECO:0007669"/>
    <property type="project" value="UniProtKB-SubCell"/>
</dbReference>